<comment type="caution">
    <text evidence="2">The sequence shown here is derived from an EMBL/GenBank/DDBJ whole genome shotgun (WGS) entry which is preliminary data.</text>
</comment>
<gene>
    <name evidence="2" type="ORF">AHMF7605_27440</name>
</gene>
<dbReference type="NCBIfam" id="TIGR03519">
    <property type="entry name" value="T9SS_PorP_fam"/>
    <property type="match status" value="1"/>
</dbReference>
<organism evidence="2 3">
    <name type="scientific">Adhaeribacter arboris</name>
    <dbReference type="NCBI Taxonomy" id="2072846"/>
    <lineage>
        <taxon>Bacteria</taxon>
        <taxon>Pseudomonadati</taxon>
        <taxon>Bacteroidota</taxon>
        <taxon>Cytophagia</taxon>
        <taxon>Cytophagales</taxon>
        <taxon>Hymenobacteraceae</taxon>
        <taxon>Adhaeribacter</taxon>
    </lineage>
</organism>
<keyword evidence="3" id="KW-1185">Reference proteome</keyword>
<dbReference type="AlphaFoldDB" id="A0A2T2YN84"/>
<dbReference type="Pfam" id="PF11751">
    <property type="entry name" value="PorP_SprF"/>
    <property type="match status" value="1"/>
</dbReference>
<sequence length="332" mass="37130">MKILYTFALMALLTGSLQAQQRPHFSQYMFNNYILNPAISGIEDYTDVKSGFRRQWMGLEGAPLTYYTSAHTPLNKTDITVSAIRNKDRRIKRIGLHQKARPHHGIGFIAQVDKTGPLKSTSFDASYAYHIPFTNKIKLSAGIAGGMLKYRLNTDEVFLANQNDPTLYDNDISRLKFNLSVGLWLYSQRFYVGLAGNQLLRNNKDFESTSHYTGSGSLQKHYVFTSGVRFDLTPAISLVPSVQVNIALPSPPSYDINLKAIYSDRFWVGSSYRHGDAFAALAGVNISSVLDVGYSYDVTTSELSASNAGSHEIVVGFKLRNRGKVICPIWMW</sequence>
<name>A0A2T2YN84_9BACT</name>
<dbReference type="EMBL" id="PYFT01000001">
    <property type="protein sequence ID" value="PSR56961.1"/>
    <property type="molecule type" value="Genomic_DNA"/>
</dbReference>
<evidence type="ECO:0008006" key="4">
    <source>
        <dbReference type="Google" id="ProtNLM"/>
    </source>
</evidence>
<evidence type="ECO:0000256" key="1">
    <source>
        <dbReference type="SAM" id="SignalP"/>
    </source>
</evidence>
<protein>
    <recommendedName>
        <fullName evidence="4">Type IX secretion system membrane protein PorP/SprF</fullName>
    </recommendedName>
</protein>
<proteinExistence type="predicted"/>
<keyword evidence="1" id="KW-0732">Signal</keyword>
<evidence type="ECO:0000313" key="2">
    <source>
        <dbReference type="EMBL" id="PSR56961.1"/>
    </source>
</evidence>
<dbReference type="RefSeq" id="WP_106933132.1">
    <property type="nucleotide sequence ID" value="NZ_PYFT01000001.1"/>
</dbReference>
<feature type="signal peptide" evidence="1">
    <location>
        <begin position="1"/>
        <end position="19"/>
    </location>
</feature>
<dbReference type="OrthoDB" id="978914at2"/>
<dbReference type="InterPro" id="IPR019861">
    <property type="entry name" value="PorP/SprF_Bacteroidetes"/>
</dbReference>
<evidence type="ECO:0000313" key="3">
    <source>
        <dbReference type="Proteomes" id="UP000240357"/>
    </source>
</evidence>
<dbReference type="Proteomes" id="UP000240357">
    <property type="component" value="Unassembled WGS sequence"/>
</dbReference>
<accession>A0A2T2YN84</accession>
<reference evidence="2 3" key="1">
    <citation type="submission" date="2018-03" db="EMBL/GenBank/DDBJ databases">
        <title>Adhaeribacter sp. HMF7605 Genome sequencing and assembly.</title>
        <authorList>
            <person name="Kang H."/>
            <person name="Kang J."/>
            <person name="Cha I."/>
            <person name="Kim H."/>
            <person name="Joh K."/>
        </authorList>
    </citation>
    <scope>NUCLEOTIDE SEQUENCE [LARGE SCALE GENOMIC DNA]</scope>
    <source>
        <strain evidence="2 3">HMF7605</strain>
    </source>
</reference>
<feature type="chain" id="PRO_5015705083" description="Type IX secretion system membrane protein PorP/SprF" evidence="1">
    <location>
        <begin position="20"/>
        <end position="332"/>
    </location>
</feature>